<keyword evidence="6" id="KW-1185">Reference proteome</keyword>
<comment type="similarity">
    <text evidence="1">Belongs to the PAIP2 family.</text>
</comment>
<accession>A0A2T7PBK0</accession>
<dbReference type="Pfam" id="PF07145">
    <property type="entry name" value="PAM2"/>
    <property type="match status" value="1"/>
</dbReference>
<dbReference type="Proteomes" id="UP000245119">
    <property type="component" value="Linkage Group LG5"/>
</dbReference>
<evidence type="ECO:0000313" key="5">
    <source>
        <dbReference type="EMBL" id="PVD30786.1"/>
    </source>
</evidence>
<protein>
    <submittedName>
        <fullName evidence="5">Uncharacterized protein</fullName>
    </submittedName>
</protein>
<evidence type="ECO:0000256" key="1">
    <source>
        <dbReference type="ARBA" id="ARBA00006858"/>
    </source>
</evidence>
<gene>
    <name evidence="5" type="ORF">C0Q70_10061</name>
</gene>
<comment type="caution">
    <text evidence="5">The sequence shown here is derived from an EMBL/GenBank/DDBJ whole genome shotgun (WGS) entry which is preliminary data.</text>
</comment>
<organism evidence="5 6">
    <name type="scientific">Pomacea canaliculata</name>
    <name type="common">Golden apple snail</name>
    <dbReference type="NCBI Taxonomy" id="400727"/>
    <lineage>
        <taxon>Eukaryota</taxon>
        <taxon>Metazoa</taxon>
        <taxon>Spiralia</taxon>
        <taxon>Lophotrochozoa</taxon>
        <taxon>Mollusca</taxon>
        <taxon>Gastropoda</taxon>
        <taxon>Caenogastropoda</taxon>
        <taxon>Architaenioglossa</taxon>
        <taxon>Ampullarioidea</taxon>
        <taxon>Ampullariidae</taxon>
        <taxon>Pomacea</taxon>
    </lineage>
</organism>
<dbReference type="InterPro" id="IPR009818">
    <property type="entry name" value="PAM2_motif"/>
</dbReference>
<evidence type="ECO:0000256" key="4">
    <source>
        <dbReference type="SAM" id="MobiDB-lite"/>
    </source>
</evidence>
<evidence type="ECO:0000256" key="2">
    <source>
        <dbReference type="ARBA" id="ARBA00022843"/>
    </source>
</evidence>
<dbReference type="GO" id="GO:0000900">
    <property type="term" value="F:mRNA regulatory element binding translation repressor activity"/>
    <property type="evidence" value="ECO:0007669"/>
    <property type="project" value="InterPro"/>
</dbReference>
<evidence type="ECO:0000313" key="6">
    <source>
        <dbReference type="Proteomes" id="UP000245119"/>
    </source>
</evidence>
<keyword evidence="3" id="KW-0810">Translation regulation</keyword>
<dbReference type="EMBL" id="PZQS01000005">
    <property type="protein sequence ID" value="PVD30786.1"/>
    <property type="molecule type" value="Genomic_DNA"/>
</dbReference>
<keyword evidence="2" id="KW-0832">Ubl conjugation</keyword>
<dbReference type="GO" id="GO:0045947">
    <property type="term" value="P:negative regulation of translational initiation"/>
    <property type="evidence" value="ECO:0007669"/>
    <property type="project" value="InterPro"/>
</dbReference>
<dbReference type="STRING" id="400727.A0A2T7PBK0"/>
<name>A0A2T7PBK0_POMCA</name>
<reference evidence="5 6" key="1">
    <citation type="submission" date="2018-04" db="EMBL/GenBank/DDBJ databases">
        <title>The genome of golden apple snail Pomacea canaliculata provides insight into stress tolerance and invasive adaptation.</title>
        <authorList>
            <person name="Liu C."/>
            <person name="Liu B."/>
            <person name="Ren Y."/>
            <person name="Zhang Y."/>
            <person name="Wang H."/>
            <person name="Li S."/>
            <person name="Jiang F."/>
            <person name="Yin L."/>
            <person name="Zhang G."/>
            <person name="Qian W."/>
            <person name="Fan W."/>
        </authorList>
    </citation>
    <scope>NUCLEOTIDE SEQUENCE [LARGE SCALE GENOMIC DNA]</scope>
    <source>
        <strain evidence="5">SZHN2017</strain>
        <tissue evidence="5">Muscle</tissue>
    </source>
</reference>
<feature type="region of interest" description="Disordered" evidence="4">
    <location>
        <begin position="1"/>
        <end position="27"/>
    </location>
</feature>
<evidence type="ECO:0000256" key="3">
    <source>
        <dbReference type="ARBA" id="ARBA00022845"/>
    </source>
</evidence>
<dbReference type="AlphaFoldDB" id="A0A2T7PBK0"/>
<dbReference type="PANTHER" id="PTHR13154:SF6">
    <property type="entry name" value="GEO05078P1"/>
    <property type="match status" value="1"/>
</dbReference>
<dbReference type="PANTHER" id="PTHR13154">
    <property type="entry name" value="POLYADENYLATE-BINDING PROTEIN-INTERACTING PROTEIN 2"/>
    <property type="match status" value="1"/>
</dbReference>
<dbReference type="GO" id="GO:0005737">
    <property type="term" value="C:cytoplasm"/>
    <property type="evidence" value="ECO:0007669"/>
    <property type="project" value="TreeGrafter"/>
</dbReference>
<sequence length="131" mass="15297">MNMRTPPSLLEDDGQDNHQSTDAPPQEVDFSEYMWMADELEEFDRQVEEELWEQAFIEACFEDMLAEEELHWYFSQLPAHSHACMTTVPWDSFYDSPLSQLSLDCRAEELLQTSKLNPEAPEFVPMAAMKK</sequence>
<proteinExistence type="inferred from homology"/>
<dbReference type="InterPro" id="IPR040396">
    <property type="entry name" value="PAIP2-like"/>
</dbReference>